<evidence type="ECO:0000313" key="1">
    <source>
        <dbReference type="EMBL" id="KAG5451909.1"/>
    </source>
</evidence>
<keyword evidence="2" id="KW-1185">Reference proteome</keyword>
<dbReference type="Proteomes" id="UP000286415">
    <property type="component" value="Unassembled WGS sequence"/>
</dbReference>
<reference evidence="1 2" key="1">
    <citation type="journal article" date="2018" name="Biotechnol. Adv.">
        <title>Improved genomic resources and new bioinformatic workflow for the carcinogenic parasite Clonorchis sinensis: Biotechnological implications.</title>
        <authorList>
            <person name="Wang D."/>
            <person name="Korhonen P.K."/>
            <person name="Gasser R.B."/>
            <person name="Young N.D."/>
        </authorList>
    </citation>
    <scope>NUCLEOTIDE SEQUENCE [LARGE SCALE GENOMIC DNA]</scope>
    <source>
        <strain evidence="1">Cs-k2</strain>
    </source>
</reference>
<dbReference type="InParanoid" id="A0A3R7ELE2"/>
<protein>
    <submittedName>
        <fullName evidence="1">Uncharacterized protein</fullName>
    </submittedName>
</protein>
<organism evidence="1 2">
    <name type="scientific">Clonorchis sinensis</name>
    <name type="common">Chinese liver fluke</name>
    <dbReference type="NCBI Taxonomy" id="79923"/>
    <lineage>
        <taxon>Eukaryota</taxon>
        <taxon>Metazoa</taxon>
        <taxon>Spiralia</taxon>
        <taxon>Lophotrochozoa</taxon>
        <taxon>Platyhelminthes</taxon>
        <taxon>Trematoda</taxon>
        <taxon>Digenea</taxon>
        <taxon>Opisthorchiida</taxon>
        <taxon>Opisthorchiata</taxon>
        <taxon>Opisthorchiidae</taxon>
        <taxon>Clonorchis</taxon>
    </lineage>
</organism>
<accession>A0A3R7ELE2</accession>
<sequence>MTADIHMRTIAFQTHFTVHCSPLETLLCKPSWTNATFMVQHVTDSPERSMEIVLNFPRLDNFDQFCFQYRESPACITKAQASGTGSMVADTGETTPEKSLPQRNTYAFGIANGPRRVPLTFSLPQPDSVYLHRNAGEITLHKNGTAVVRHWHMLRGLCLARCFLSVFMEEFVNPKTSAQTYINLCRNLKS</sequence>
<dbReference type="AlphaFoldDB" id="A0A3R7ELE2"/>
<name>A0A3R7ELE2_CLOSI</name>
<comment type="caution">
    <text evidence="1">The sequence shown here is derived from an EMBL/GenBank/DDBJ whole genome shotgun (WGS) entry which is preliminary data.</text>
</comment>
<proteinExistence type="predicted"/>
<gene>
    <name evidence="1" type="ORF">CSKR_111288</name>
</gene>
<reference evidence="1 2" key="2">
    <citation type="journal article" date="2021" name="Genomics">
        <title>High-quality reference genome for Clonorchis sinensis.</title>
        <authorList>
            <person name="Young N.D."/>
            <person name="Stroehlein A.J."/>
            <person name="Kinkar L."/>
            <person name="Wang T."/>
            <person name="Sohn W.M."/>
            <person name="Chang B.C.H."/>
            <person name="Kaur P."/>
            <person name="Weisz D."/>
            <person name="Dudchenko O."/>
            <person name="Aiden E.L."/>
            <person name="Korhonen P.K."/>
            <person name="Gasser R.B."/>
        </authorList>
    </citation>
    <scope>NUCLEOTIDE SEQUENCE [LARGE SCALE GENOMIC DNA]</scope>
    <source>
        <strain evidence="1">Cs-k2</strain>
    </source>
</reference>
<dbReference type="EMBL" id="NIRI02000042">
    <property type="protein sequence ID" value="KAG5451909.1"/>
    <property type="molecule type" value="Genomic_DNA"/>
</dbReference>
<evidence type="ECO:0000313" key="2">
    <source>
        <dbReference type="Proteomes" id="UP000286415"/>
    </source>
</evidence>